<dbReference type="Gene3D" id="3.10.50.40">
    <property type="match status" value="1"/>
</dbReference>
<evidence type="ECO:0000256" key="11">
    <source>
        <dbReference type="ARBA" id="ARBA00038408"/>
    </source>
</evidence>
<dbReference type="Gene3D" id="1.10.4030.10">
    <property type="entry name" value="Porin chaperone SurA, peptide-binding domain"/>
    <property type="match status" value="1"/>
</dbReference>
<evidence type="ECO:0000256" key="14">
    <source>
        <dbReference type="SAM" id="Phobius"/>
    </source>
</evidence>
<evidence type="ECO:0000259" key="15">
    <source>
        <dbReference type="Pfam" id="PF13145"/>
    </source>
</evidence>
<dbReference type="EMBL" id="RCNT01000005">
    <property type="protein sequence ID" value="RMA42012.1"/>
    <property type="molecule type" value="Genomic_DNA"/>
</dbReference>
<dbReference type="OrthoDB" id="9768393at2"/>
<evidence type="ECO:0000256" key="10">
    <source>
        <dbReference type="ARBA" id="ARBA00031484"/>
    </source>
</evidence>
<dbReference type="Pfam" id="PF13145">
    <property type="entry name" value="Rotamase_2"/>
    <property type="match status" value="1"/>
</dbReference>
<evidence type="ECO:0000313" key="17">
    <source>
        <dbReference type="Proteomes" id="UP000281343"/>
    </source>
</evidence>
<feature type="domain" description="PpiC" evidence="15">
    <location>
        <begin position="246"/>
        <end position="366"/>
    </location>
</feature>
<proteinExistence type="inferred from homology"/>
<keyword evidence="3" id="KW-1003">Cell membrane</keyword>
<dbReference type="Pfam" id="PF13624">
    <property type="entry name" value="SurA_N_3"/>
    <property type="match status" value="1"/>
</dbReference>
<sequence>MVKGTAKKASNIFVWIILGLLMIALTGFGITSFSGSASQVGSVGSARITANDYARALQREISAQVAQTGRPVNLNQLTAQGLDRAVLDGLIARAALANETREMGLSIGDLEVARQIRETSGFATPEGGFDRAAYEFALRETGLTPAEFEQNVREDVARSLLQIAVVGGVQAPELFAETLTAYQTETRDFSVLRVTEAQLPTGLAAPSEDDLQAEYAANEAQFMRPEMRAVTYAWVRPSMIMDDMEIDEQALRDLYEERAELYNQPERRLLERLVYPSLEEAEAARASLDAGEASYDDLVAARGLTLEDVDMGEVAAPDLSGAAAEAVFGTEEQEIIGPVESAFGPAIFRVNAVLDATQVPFEEAEEDLSAELAAEAARRAIDDIRGDVDDLLAGGATLEELAGDTLMELGTIEWSPGSDEGIAGYDAFREAAAAAREGDFPELLELSDGGLFAIRLDEVIPPALPPLDEIRDEVAESWLARHRREQLAAHAQELVGRLTRGTALEDLGPAVTQEVQIRRQDFIPDMPPTLVSQIFQLDSPGDTAVIPGADFAVIARLDEINSGTRGSPGAEALLALVSEQVRQSIAQDVFESFGQALEADVGISLSPSVINAVHAQFP</sequence>
<evidence type="ECO:0000256" key="12">
    <source>
        <dbReference type="ARBA" id="ARBA00040743"/>
    </source>
</evidence>
<accession>A0A3L9Y0L9</accession>
<dbReference type="AlphaFoldDB" id="A0A3L9Y0L9"/>
<gene>
    <name evidence="16" type="ORF">D9R08_11115</name>
</gene>
<evidence type="ECO:0000256" key="1">
    <source>
        <dbReference type="ARBA" id="ARBA00004382"/>
    </source>
</evidence>
<dbReference type="InterPro" id="IPR000297">
    <property type="entry name" value="PPIase_PpiC"/>
</dbReference>
<name>A0A3L9Y0L9_9RHOB</name>
<keyword evidence="6 14" id="KW-1133">Transmembrane helix</keyword>
<dbReference type="InterPro" id="IPR046357">
    <property type="entry name" value="PPIase_dom_sf"/>
</dbReference>
<dbReference type="RefSeq" id="WP_121898119.1">
    <property type="nucleotide sequence ID" value="NZ_RCNT01000005.1"/>
</dbReference>
<dbReference type="PANTHER" id="PTHR47529:SF1">
    <property type="entry name" value="PERIPLASMIC CHAPERONE PPID"/>
    <property type="match status" value="1"/>
</dbReference>
<dbReference type="SUPFAM" id="SSF109998">
    <property type="entry name" value="Triger factor/SurA peptide-binding domain-like"/>
    <property type="match status" value="1"/>
</dbReference>
<keyword evidence="4" id="KW-0997">Cell inner membrane</keyword>
<evidence type="ECO:0000256" key="13">
    <source>
        <dbReference type="ARBA" id="ARBA00042775"/>
    </source>
</evidence>
<evidence type="ECO:0000256" key="9">
    <source>
        <dbReference type="ARBA" id="ARBA00030642"/>
    </source>
</evidence>
<dbReference type="InterPro" id="IPR052029">
    <property type="entry name" value="PpiD_chaperone"/>
</dbReference>
<dbReference type="PANTHER" id="PTHR47529">
    <property type="entry name" value="PEPTIDYL-PROLYL CIS-TRANS ISOMERASE D"/>
    <property type="match status" value="1"/>
</dbReference>
<keyword evidence="7 14" id="KW-0472">Membrane</keyword>
<dbReference type="SUPFAM" id="SSF54534">
    <property type="entry name" value="FKBP-like"/>
    <property type="match status" value="1"/>
</dbReference>
<dbReference type="GO" id="GO:0005886">
    <property type="term" value="C:plasma membrane"/>
    <property type="evidence" value="ECO:0007669"/>
    <property type="project" value="UniProtKB-SubCell"/>
</dbReference>
<keyword evidence="8" id="KW-0143">Chaperone</keyword>
<keyword evidence="5 14" id="KW-0812">Transmembrane</keyword>
<evidence type="ECO:0000256" key="6">
    <source>
        <dbReference type="ARBA" id="ARBA00022989"/>
    </source>
</evidence>
<organism evidence="16 17">
    <name type="scientific">Rhodophyticola porphyridii</name>
    <dbReference type="NCBI Taxonomy" id="1852017"/>
    <lineage>
        <taxon>Bacteria</taxon>
        <taxon>Pseudomonadati</taxon>
        <taxon>Pseudomonadota</taxon>
        <taxon>Alphaproteobacteria</taxon>
        <taxon>Rhodobacterales</taxon>
        <taxon>Roseobacteraceae</taxon>
        <taxon>Rhodophyticola</taxon>
    </lineage>
</organism>
<dbReference type="Proteomes" id="UP000281343">
    <property type="component" value="Unassembled WGS sequence"/>
</dbReference>
<keyword evidence="17" id="KW-1185">Reference proteome</keyword>
<evidence type="ECO:0000256" key="4">
    <source>
        <dbReference type="ARBA" id="ARBA00022519"/>
    </source>
</evidence>
<dbReference type="GO" id="GO:0003755">
    <property type="term" value="F:peptidyl-prolyl cis-trans isomerase activity"/>
    <property type="evidence" value="ECO:0007669"/>
    <property type="project" value="InterPro"/>
</dbReference>
<keyword evidence="16" id="KW-0413">Isomerase</keyword>
<comment type="subcellular location">
    <subcellularLocation>
        <location evidence="1">Cell inner membrane</location>
        <topology evidence="1">Single-pass type II membrane protein</topology>
        <orientation evidence="1">Periplasmic side</orientation>
    </subcellularLocation>
</comment>
<evidence type="ECO:0000256" key="7">
    <source>
        <dbReference type="ARBA" id="ARBA00023136"/>
    </source>
</evidence>
<protein>
    <recommendedName>
        <fullName evidence="2">Parvulin-like PPIase</fullName>
    </recommendedName>
    <alternativeName>
        <fullName evidence="9">Peptidyl-prolyl cis-trans isomerase plp</fullName>
    </alternativeName>
    <alternativeName>
        <fullName evidence="12">Periplasmic chaperone PpiD</fullName>
    </alternativeName>
    <alternativeName>
        <fullName evidence="13">Periplasmic folding chaperone</fullName>
    </alternativeName>
    <alternativeName>
        <fullName evidence="10">Rotamase plp</fullName>
    </alternativeName>
</protein>
<evidence type="ECO:0000256" key="2">
    <source>
        <dbReference type="ARBA" id="ARBA00018370"/>
    </source>
</evidence>
<comment type="caution">
    <text evidence="16">The sequence shown here is derived from an EMBL/GenBank/DDBJ whole genome shotgun (WGS) entry which is preliminary data.</text>
</comment>
<reference evidence="16 17" key="1">
    <citation type="submission" date="2018-10" db="EMBL/GenBank/DDBJ databases">
        <authorList>
            <person name="Jung H.S."/>
            <person name="Jeon C.O."/>
        </authorList>
    </citation>
    <scope>NUCLEOTIDE SEQUENCE [LARGE SCALE GENOMIC DNA]</scope>
    <source>
        <strain evidence="16 17">MA-7-27</strain>
    </source>
</reference>
<comment type="similarity">
    <text evidence="11">Belongs to the PpiD chaperone family.</text>
</comment>
<evidence type="ECO:0000313" key="16">
    <source>
        <dbReference type="EMBL" id="RMA42012.1"/>
    </source>
</evidence>
<evidence type="ECO:0000256" key="8">
    <source>
        <dbReference type="ARBA" id="ARBA00023186"/>
    </source>
</evidence>
<feature type="transmembrane region" description="Helical" evidence="14">
    <location>
        <begin position="12"/>
        <end position="33"/>
    </location>
</feature>
<evidence type="ECO:0000256" key="3">
    <source>
        <dbReference type="ARBA" id="ARBA00022475"/>
    </source>
</evidence>
<dbReference type="InterPro" id="IPR027304">
    <property type="entry name" value="Trigger_fact/SurA_dom_sf"/>
</dbReference>
<evidence type="ECO:0000256" key="5">
    <source>
        <dbReference type="ARBA" id="ARBA00022692"/>
    </source>
</evidence>